<protein>
    <submittedName>
        <fullName evidence="2">Uncharacterized protein</fullName>
    </submittedName>
</protein>
<evidence type="ECO:0000313" key="2">
    <source>
        <dbReference type="EMBL" id="CAJ1948310.1"/>
    </source>
</evidence>
<dbReference type="Proteomes" id="UP001189624">
    <property type="component" value="Chromosome 4"/>
</dbReference>
<evidence type="ECO:0000256" key="1">
    <source>
        <dbReference type="SAM" id="Phobius"/>
    </source>
</evidence>
<sequence length="145" mass="16299">MQQRSMSSMSNINFLHKFAEKTCGGKCNFLLKTEEISEVPFNRTPHETVKNTSEAVMPSAPGKRVNLKENNILTTTLLKEILPLCIHVAALLMITCFPFTNHFTIIVSDKQLISDIQKPCSIIRTFTSENYHVQTAILAEELTAT</sequence>
<keyword evidence="1" id="KW-1133">Transmembrane helix</keyword>
<name>A0AA86SPH6_9FABA</name>
<dbReference type="AlphaFoldDB" id="A0AA86SPH6"/>
<accession>A0AA86SPH6</accession>
<dbReference type="Gramene" id="rna-AYBTSS11_LOCUS13121">
    <property type="protein sequence ID" value="CAJ1948310.1"/>
    <property type="gene ID" value="gene-AYBTSS11_LOCUS13121"/>
</dbReference>
<reference evidence="2" key="1">
    <citation type="submission" date="2023-10" db="EMBL/GenBank/DDBJ databases">
        <authorList>
            <person name="Domelevo Entfellner J.-B."/>
        </authorList>
    </citation>
    <scope>NUCLEOTIDE SEQUENCE</scope>
</reference>
<dbReference type="EMBL" id="OY731401">
    <property type="protein sequence ID" value="CAJ1948310.1"/>
    <property type="molecule type" value="Genomic_DNA"/>
</dbReference>
<organism evidence="2 3">
    <name type="scientific">Sphenostylis stenocarpa</name>
    <dbReference type="NCBI Taxonomy" id="92480"/>
    <lineage>
        <taxon>Eukaryota</taxon>
        <taxon>Viridiplantae</taxon>
        <taxon>Streptophyta</taxon>
        <taxon>Embryophyta</taxon>
        <taxon>Tracheophyta</taxon>
        <taxon>Spermatophyta</taxon>
        <taxon>Magnoliopsida</taxon>
        <taxon>eudicotyledons</taxon>
        <taxon>Gunneridae</taxon>
        <taxon>Pentapetalae</taxon>
        <taxon>rosids</taxon>
        <taxon>fabids</taxon>
        <taxon>Fabales</taxon>
        <taxon>Fabaceae</taxon>
        <taxon>Papilionoideae</taxon>
        <taxon>50 kb inversion clade</taxon>
        <taxon>NPAAA clade</taxon>
        <taxon>indigoferoid/millettioid clade</taxon>
        <taxon>Phaseoleae</taxon>
        <taxon>Sphenostylis</taxon>
    </lineage>
</organism>
<keyword evidence="1" id="KW-0472">Membrane</keyword>
<evidence type="ECO:0000313" key="3">
    <source>
        <dbReference type="Proteomes" id="UP001189624"/>
    </source>
</evidence>
<keyword evidence="3" id="KW-1185">Reference proteome</keyword>
<keyword evidence="1" id="KW-0812">Transmembrane</keyword>
<feature type="transmembrane region" description="Helical" evidence="1">
    <location>
        <begin position="81"/>
        <end position="100"/>
    </location>
</feature>
<proteinExistence type="predicted"/>
<gene>
    <name evidence="2" type="ORF">AYBTSS11_LOCUS13121</name>
</gene>